<organism evidence="3 4">
    <name type="scientific">Sphingomonas kyeonggiensis</name>
    <dbReference type="NCBI Taxonomy" id="1268553"/>
    <lineage>
        <taxon>Bacteria</taxon>
        <taxon>Pseudomonadati</taxon>
        <taxon>Pseudomonadota</taxon>
        <taxon>Alphaproteobacteria</taxon>
        <taxon>Sphingomonadales</taxon>
        <taxon>Sphingomonadaceae</taxon>
        <taxon>Sphingomonas</taxon>
    </lineage>
</organism>
<gene>
    <name evidence="3" type="ORF">HNP52_001158</name>
</gene>
<dbReference type="Pfam" id="PF13687">
    <property type="entry name" value="DUF4153"/>
    <property type="match status" value="1"/>
</dbReference>
<keyword evidence="2" id="KW-0472">Membrane</keyword>
<evidence type="ECO:0000256" key="2">
    <source>
        <dbReference type="SAM" id="Phobius"/>
    </source>
</evidence>
<feature type="transmembrane region" description="Helical" evidence="2">
    <location>
        <begin position="140"/>
        <end position="163"/>
    </location>
</feature>
<comment type="caution">
    <text evidence="3">The sequence shown here is derived from an EMBL/GenBank/DDBJ whole genome shotgun (WGS) entry which is preliminary data.</text>
</comment>
<evidence type="ECO:0000313" key="3">
    <source>
        <dbReference type="EMBL" id="MBB4838107.1"/>
    </source>
</evidence>
<evidence type="ECO:0008006" key="5">
    <source>
        <dbReference type="Google" id="ProtNLM"/>
    </source>
</evidence>
<feature type="transmembrane region" description="Helical" evidence="2">
    <location>
        <begin position="31"/>
        <end position="48"/>
    </location>
</feature>
<dbReference type="InterPro" id="IPR025291">
    <property type="entry name" value="DUF4153"/>
</dbReference>
<dbReference type="EMBL" id="JACHLN010000001">
    <property type="protein sequence ID" value="MBB4838107.1"/>
    <property type="molecule type" value="Genomic_DNA"/>
</dbReference>
<reference evidence="3 4" key="1">
    <citation type="submission" date="2020-08" db="EMBL/GenBank/DDBJ databases">
        <title>Functional genomics of gut bacteria from endangered species of beetles.</title>
        <authorList>
            <person name="Carlos-Shanley C."/>
        </authorList>
    </citation>
    <scope>NUCLEOTIDE SEQUENCE [LARGE SCALE GENOMIC DNA]</scope>
    <source>
        <strain evidence="3 4">S00224</strain>
    </source>
</reference>
<feature type="transmembrane region" description="Helical" evidence="2">
    <location>
        <begin position="175"/>
        <end position="196"/>
    </location>
</feature>
<feature type="transmembrane region" description="Helical" evidence="2">
    <location>
        <begin position="328"/>
        <end position="348"/>
    </location>
</feature>
<evidence type="ECO:0000313" key="4">
    <source>
        <dbReference type="Proteomes" id="UP000575241"/>
    </source>
</evidence>
<sequence>MAHRYLFLLKIPAAILLIVAADQLLLNGAMGSWFGGLALGWIGLLLAVRPALRRPASLVALGIAAGFALVLAYDPWPLGWALFWSALSIAALMPRIGRFDDAGRWGLRLLAHGLSGPLTPLLDLARLSRRRPQRGGPTPANLLTLLVLPLAMTGLFVALFASANPIIAETLGQVRLPWFGEVVFWGMTLVVVWPSLRPSRWATRVTTLLPRTGMPLPSLPAASLLLSLLLFNLVFAVQNGLDLAFLWSGAPLPKGMTLADYAHQGAYPLIATALLAGLFVLVALRPGSPSAANPAIRRLVVLWVAQNLLLVASSILRTLDYVEAYSLTAFRIAALAWMGLVAIGLALICWRMLAGKSAAWMINANALMAALVLSAASVVDLDATAAAWNVRHAREVGGRGVQLDLCYLSRSGSSALVSLVELERRPLQPGFRDRVRFVRDLQFRMLADAQADWRSWTWRGAQRLATARQLLGLNPPMPAALPPGAFRDCDGSIQLPAPPSAPEPAPTTAASAAEAAAQATEAAVANAAANATPPLTGAASR</sequence>
<feature type="transmembrane region" description="Helical" evidence="2">
    <location>
        <begin position="296"/>
        <end position="316"/>
    </location>
</feature>
<dbReference type="AlphaFoldDB" id="A0A7W7JZW7"/>
<dbReference type="RefSeq" id="WP_184163728.1">
    <property type="nucleotide sequence ID" value="NZ_JACHLN010000001.1"/>
</dbReference>
<feature type="region of interest" description="Disordered" evidence="1">
    <location>
        <begin position="522"/>
        <end position="541"/>
    </location>
</feature>
<feature type="transmembrane region" description="Helical" evidence="2">
    <location>
        <begin position="266"/>
        <end position="284"/>
    </location>
</feature>
<keyword evidence="2" id="KW-0812">Transmembrane</keyword>
<feature type="transmembrane region" description="Helical" evidence="2">
    <location>
        <begin position="55"/>
        <end position="73"/>
    </location>
</feature>
<feature type="transmembrane region" description="Helical" evidence="2">
    <location>
        <begin position="79"/>
        <end position="97"/>
    </location>
</feature>
<accession>A0A7W7JZW7</accession>
<keyword evidence="2" id="KW-1133">Transmembrane helix</keyword>
<feature type="transmembrane region" description="Helical" evidence="2">
    <location>
        <begin position="216"/>
        <end position="237"/>
    </location>
</feature>
<dbReference type="Proteomes" id="UP000575241">
    <property type="component" value="Unassembled WGS sequence"/>
</dbReference>
<feature type="transmembrane region" description="Helical" evidence="2">
    <location>
        <begin position="360"/>
        <end position="379"/>
    </location>
</feature>
<evidence type="ECO:0000256" key="1">
    <source>
        <dbReference type="SAM" id="MobiDB-lite"/>
    </source>
</evidence>
<proteinExistence type="predicted"/>
<protein>
    <recommendedName>
        <fullName evidence="5">DUF4173 domain-containing protein</fullName>
    </recommendedName>
</protein>
<keyword evidence="4" id="KW-1185">Reference proteome</keyword>
<name>A0A7W7JZW7_9SPHN</name>